<protein>
    <submittedName>
        <fullName evidence="2">ER-golgi trafficking TRAPP I complex 85 kDa subunit-domain-containing protein</fullName>
    </submittedName>
</protein>
<comment type="caution">
    <text evidence="2">The sequence shown here is derived from an EMBL/GenBank/DDBJ whole genome shotgun (WGS) entry which is preliminary data.</text>
</comment>
<evidence type="ECO:0000256" key="1">
    <source>
        <dbReference type="SAM" id="MobiDB-lite"/>
    </source>
</evidence>
<dbReference type="Proteomes" id="UP000807353">
    <property type="component" value="Unassembled WGS sequence"/>
</dbReference>
<dbReference type="Pfam" id="PF12739">
    <property type="entry name" value="TRAPPC-Trs85"/>
    <property type="match status" value="1"/>
</dbReference>
<feature type="region of interest" description="Disordered" evidence="1">
    <location>
        <begin position="235"/>
        <end position="259"/>
    </location>
</feature>
<dbReference type="PANTHER" id="PTHR12975">
    <property type="entry name" value="TRANSPORT PROTEIN TRAPP"/>
    <property type="match status" value="1"/>
</dbReference>
<evidence type="ECO:0000313" key="2">
    <source>
        <dbReference type="EMBL" id="KAF9462100.1"/>
    </source>
</evidence>
<keyword evidence="3" id="KW-1185">Reference proteome</keyword>
<accession>A0A9P6CHB0</accession>
<organism evidence="2 3">
    <name type="scientific">Collybia nuda</name>
    <dbReference type="NCBI Taxonomy" id="64659"/>
    <lineage>
        <taxon>Eukaryota</taxon>
        <taxon>Fungi</taxon>
        <taxon>Dikarya</taxon>
        <taxon>Basidiomycota</taxon>
        <taxon>Agaricomycotina</taxon>
        <taxon>Agaricomycetes</taxon>
        <taxon>Agaricomycetidae</taxon>
        <taxon>Agaricales</taxon>
        <taxon>Tricholomatineae</taxon>
        <taxon>Clitocybaceae</taxon>
        <taxon>Collybia</taxon>
    </lineage>
</organism>
<dbReference type="GO" id="GO:1990072">
    <property type="term" value="C:TRAPPIII protein complex"/>
    <property type="evidence" value="ECO:0007669"/>
    <property type="project" value="TreeGrafter"/>
</dbReference>
<evidence type="ECO:0000313" key="3">
    <source>
        <dbReference type="Proteomes" id="UP000807353"/>
    </source>
</evidence>
<dbReference type="OrthoDB" id="203724at2759"/>
<sequence length="1329" mass="147702">MSPLPFSLSPHICVLPSPDLTELFASSALPPLPHILQSFSPLPQVTTRTTSLVSVPHTSFALRFSDLAEIEVACQEEEEERAVRTIDWVGARINKRCSKWVEDIEKIGDKGAPRTPWWDELRRCAEGDLVPSKSEGWNHPVAVIFAVSTTAPNPLQAITALHSRNVEFPAWVDPNFLQYTLIVHPHNSPLSDEEAGALFNAVKKQFGLHSYLLPLALPQPPPSAVPVPALMPRLPPHPSLKSSSSTSMASPDLPTHPNSLNTLRMAEIDIQQTARFTREFVVMSLLPWMEKCVVEWNENFSSTRRLPSRLFSSTRRLFGSPSPSPSPAHHPSSSVSSLPSRMGSHVPGSVISPLSPPSQQQRLAEFASMLGDIKLATQVWEAIRKEGKSGSDILPLLLSPSPTLQLHVMNAISHPYTQIPDPPAHAQLRSLKYAVRWEGGIANSDFISNTLEGERWLVWAAGNAEETPAALLLAHAALLSSLKKKKKRAALWYLIAANRLEKCGIKPLTMYFLRRAHELYKDRPQKEVSPLFWEAEGKPPMDIQGIDAIMSGIEHPLGRLLYTTGNVGSAVQLFMGLLRGSSQTSSSIFPSSLHGGASNNASKIPGTDKVYLDDFRVAFSHLKSTSKDGWKLLDLNLPFRFCLERQTCIRFPGSRDERSSGIWQRREDDWKLFLKSRGAKEDLSTKDNALVNDVFWVDLVLQNPLDTEVNLSNVTILVQTSNTGPSQEDFLEVGIIDDVVLSAKELHTVPIYIKSTRPASLSITHAKYDFLSLLPTKESLATRGRRLHDTPLQRQEPTYSPNIIKKVEVVEAVHKMLVSFVDDEHLTLIQGERRSIGLSLSNSGMRPINDVWIIAGPEDEILLDVDDKSAINTPEISETLFSANSLASAMPLQILSAVHEQSVLNPGDNLKVSITFHADYIGDRDLSLLFVYRENESSPFQSAHLTRTYRVNSLLETSVSAQVSHTLDHSFIVDLGISNISSTTIQVTQVTCLSPNWRCIPISEDVIGSMLPSQSSHIILGANWCNEGSGSRDTLDFVTRKLNDVLQGATVEVSMPPPIHVLCSHLSKAQRTFSINLPRIQEFINLGKRNTVSRAIAHAHPHIPDESYPLIFPLYNPASVDFVIFWEINAQRKSGHIFVPGVVLGARHAPLRDIIAEAESTKVKRSMYAETRREKLEILDAVRESEWNAETDPVVLSVQETNVVSHDFDQGPCCTPITIILRNHSSTYASRFMLRFTVHTFLKQISRRYLVPFHVGPLSFRGTLEPLQVYTVHPQLWITIPGTYGLGGWSLETEVLEGPPGRAVRHRYRQEVPLVKDGSCLIVSSIQSL</sequence>
<dbReference type="EMBL" id="MU150275">
    <property type="protein sequence ID" value="KAF9462100.1"/>
    <property type="molecule type" value="Genomic_DNA"/>
</dbReference>
<feature type="compositionally biased region" description="Low complexity" evidence="1">
    <location>
        <begin position="329"/>
        <end position="340"/>
    </location>
</feature>
<feature type="compositionally biased region" description="Low complexity" evidence="1">
    <location>
        <begin position="239"/>
        <end position="253"/>
    </location>
</feature>
<dbReference type="InterPro" id="IPR024420">
    <property type="entry name" value="TRAPP_III_complex_Trs85"/>
</dbReference>
<reference evidence="2" key="1">
    <citation type="submission" date="2020-11" db="EMBL/GenBank/DDBJ databases">
        <authorList>
            <consortium name="DOE Joint Genome Institute"/>
            <person name="Ahrendt S."/>
            <person name="Riley R."/>
            <person name="Andreopoulos W."/>
            <person name="Labutti K."/>
            <person name="Pangilinan J."/>
            <person name="Ruiz-Duenas F.J."/>
            <person name="Barrasa J.M."/>
            <person name="Sanchez-Garcia M."/>
            <person name="Camarero S."/>
            <person name="Miyauchi S."/>
            <person name="Serrano A."/>
            <person name="Linde D."/>
            <person name="Babiker R."/>
            <person name="Drula E."/>
            <person name="Ayuso-Fernandez I."/>
            <person name="Pacheco R."/>
            <person name="Padilla G."/>
            <person name="Ferreira P."/>
            <person name="Barriuso J."/>
            <person name="Kellner H."/>
            <person name="Castanera R."/>
            <person name="Alfaro M."/>
            <person name="Ramirez L."/>
            <person name="Pisabarro A.G."/>
            <person name="Kuo A."/>
            <person name="Tritt A."/>
            <person name="Lipzen A."/>
            <person name="He G."/>
            <person name="Yan M."/>
            <person name="Ng V."/>
            <person name="Cullen D."/>
            <person name="Martin F."/>
            <person name="Rosso M.-N."/>
            <person name="Henrissat B."/>
            <person name="Hibbett D."/>
            <person name="Martinez A.T."/>
            <person name="Grigoriev I.V."/>
        </authorList>
    </citation>
    <scope>NUCLEOTIDE SEQUENCE</scope>
    <source>
        <strain evidence="2">CBS 247.69</strain>
    </source>
</reference>
<feature type="region of interest" description="Disordered" evidence="1">
    <location>
        <begin position="317"/>
        <end position="357"/>
    </location>
</feature>
<name>A0A9P6CHB0_9AGAR</name>
<dbReference type="PANTHER" id="PTHR12975:SF6">
    <property type="entry name" value="TRAFFICKING PROTEIN PARTICLE COMPLEX SUBUNIT 8"/>
    <property type="match status" value="1"/>
</dbReference>
<proteinExistence type="predicted"/>
<gene>
    <name evidence="2" type="ORF">BDZ94DRAFT_1368145</name>
</gene>